<dbReference type="GO" id="GO:0005739">
    <property type="term" value="C:mitochondrion"/>
    <property type="evidence" value="ECO:0007669"/>
    <property type="project" value="UniProtKB-SubCell"/>
</dbReference>
<evidence type="ECO:0000256" key="6">
    <source>
        <dbReference type="ARBA" id="ARBA00023163"/>
    </source>
</evidence>
<keyword evidence="4" id="KW-0805">Transcription regulation</keyword>
<dbReference type="AlphaFoldDB" id="A0A9W9LEZ4"/>
<evidence type="ECO:0000256" key="5">
    <source>
        <dbReference type="ARBA" id="ARBA00023128"/>
    </source>
</evidence>
<dbReference type="GO" id="GO:0003735">
    <property type="term" value="F:structural constituent of ribosome"/>
    <property type="evidence" value="ECO:0007669"/>
    <property type="project" value="TreeGrafter"/>
</dbReference>
<reference evidence="10" key="2">
    <citation type="journal article" date="2023" name="IMA Fungus">
        <title>Comparative genomic study of the Penicillium genus elucidates a diverse pangenome and 15 lateral gene transfer events.</title>
        <authorList>
            <person name="Petersen C."/>
            <person name="Sorensen T."/>
            <person name="Nielsen M.R."/>
            <person name="Sondergaard T.E."/>
            <person name="Sorensen J.L."/>
            <person name="Fitzpatrick D.A."/>
            <person name="Frisvad J.C."/>
            <person name="Nielsen K.L."/>
        </authorList>
    </citation>
    <scope>NUCLEOTIDE SEQUENCE</scope>
    <source>
        <strain evidence="10">IBT 21917</strain>
    </source>
</reference>
<keyword evidence="5" id="KW-0496">Mitochondrion</keyword>
<feature type="compositionally biased region" description="Basic and acidic residues" evidence="9">
    <location>
        <begin position="244"/>
        <end position="260"/>
    </location>
</feature>
<proteinExistence type="inferred from homology"/>
<feature type="region of interest" description="Disordered" evidence="9">
    <location>
        <begin position="26"/>
        <end position="54"/>
    </location>
</feature>
<evidence type="ECO:0000256" key="1">
    <source>
        <dbReference type="ARBA" id="ARBA00004173"/>
    </source>
</evidence>
<evidence type="ECO:0000256" key="9">
    <source>
        <dbReference type="SAM" id="MobiDB-lite"/>
    </source>
</evidence>
<dbReference type="OrthoDB" id="5333655at2759"/>
<dbReference type="PANTHER" id="PTHR28184">
    <property type="entry name" value="MITOCHONDRIAL HOMOLOGOUS RECOMBINATION PROTEIN 1"/>
    <property type="match status" value="1"/>
</dbReference>
<dbReference type="InterPro" id="IPR024629">
    <property type="entry name" value="Ribosomal_mL67"/>
</dbReference>
<evidence type="ECO:0000256" key="7">
    <source>
        <dbReference type="ARBA" id="ARBA00023274"/>
    </source>
</evidence>
<name>A0A9W9LEZ4_9EURO</name>
<evidence type="ECO:0000256" key="8">
    <source>
        <dbReference type="ARBA" id="ARBA00035185"/>
    </source>
</evidence>
<sequence length="350" mass="40307">MASSQTASRPIQKILDSTKVATLSKFIRRPPIDPETPIQGRPRQPGSNAYKEHQAREGRRLQKALDAIAHGKHIFAYHNVRTNQVVYSLTRYLEKNNLLRQMIYHGKKTVPAEIRRDMWVPYYSVHFGDSRLGLRAYQLLREFSKQRQLAPPPEMITVTEAFLAQKRPRDPVGAEEFDKINMKRIGCTMEKKERARVLMDQKATSVADIAAVLGIQKQEIENGFLDKERKPGHLTRKALRRRRDARDSQAAKAEENAARVASLEEHLSKRSKEEVNIVDNDGDYPDLAEEVKILWRDMHDAHHAESWPESVEHGELELKRSTIIGKEVVQDVDIIADSEFKEREVPQERV</sequence>
<feature type="region of interest" description="Disordered" evidence="9">
    <location>
        <begin position="238"/>
        <end position="260"/>
    </location>
</feature>
<accession>A0A9W9LEZ4</accession>
<evidence type="ECO:0000313" key="10">
    <source>
        <dbReference type="EMBL" id="KAJ5152199.1"/>
    </source>
</evidence>
<evidence type="ECO:0000313" key="11">
    <source>
        <dbReference type="Proteomes" id="UP001146351"/>
    </source>
</evidence>
<gene>
    <name evidence="10" type="ORF">N7492_010494</name>
</gene>
<reference evidence="10" key="1">
    <citation type="submission" date="2022-11" db="EMBL/GenBank/DDBJ databases">
        <authorList>
            <person name="Petersen C."/>
        </authorList>
    </citation>
    <scope>NUCLEOTIDE SEQUENCE</scope>
    <source>
        <strain evidence="10">IBT 21917</strain>
    </source>
</reference>
<dbReference type="Pfam" id="PF12829">
    <property type="entry name" value="Mhr1"/>
    <property type="match status" value="1"/>
</dbReference>
<evidence type="ECO:0000256" key="4">
    <source>
        <dbReference type="ARBA" id="ARBA00023015"/>
    </source>
</evidence>
<keyword evidence="3" id="KW-0689">Ribosomal protein</keyword>
<comment type="similarity">
    <text evidence="2">Belongs to the mitochondrion-specific ribosomal protein mL67 family.</text>
</comment>
<organism evidence="10 11">
    <name type="scientific">Penicillium capsulatum</name>
    <dbReference type="NCBI Taxonomy" id="69766"/>
    <lineage>
        <taxon>Eukaryota</taxon>
        <taxon>Fungi</taxon>
        <taxon>Dikarya</taxon>
        <taxon>Ascomycota</taxon>
        <taxon>Pezizomycotina</taxon>
        <taxon>Eurotiomycetes</taxon>
        <taxon>Eurotiomycetidae</taxon>
        <taxon>Eurotiales</taxon>
        <taxon>Aspergillaceae</taxon>
        <taxon>Penicillium</taxon>
    </lineage>
</organism>
<dbReference type="PANTHER" id="PTHR28184:SF1">
    <property type="entry name" value="LARGE RIBOSOMAL SUBUNIT PROTEIN ML67"/>
    <property type="match status" value="1"/>
</dbReference>
<evidence type="ECO:0000256" key="3">
    <source>
        <dbReference type="ARBA" id="ARBA00022980"/>
    </source>
</evidence>
<dbReference type="GO" id="GO:0005840">
    <property type="term" value="C:ribosome"/>
    <property type="evidence" value="ECO:0007669"/>
    <property type="project" value="UniProtKB-KW"/>
</dbReference>
<dbReference type="GO" id="GO:1990904">
    <property type="term" value="C:ribonucleoprotein complex"/>
    <property type="evidence" value="ECO:0007669"/>
    <property type="project" value="UniProtKB-KW"/>
</dbReference>
<keyword evidence="11" id="KW-1185">Reference proteome</keyword>
<dbReference type="Proteomes" id="UP001146351">
    <property type="component" value="Unassembled WGS sequence"/>
</dbReference>
<dbReference type="EMBL" id="JAPQKO010000008">
    <property type="protein sequence ID" value="KAJ5152199.1"/>
    <property type="molecule type" value="Genomic_DNA"/>
</dbReference>
<comment type="subcellular location">
    <subcellularLocation>
        <location evidence="1">Mitochondrion</location>
    </subcellularLocation>
</comment>
<dbReference type="GO" id="GO:0000150">
    <property type="term" value="F:DNA strand exchange activity"/>
    <property type="evidence" value="ECO:0007669"/>
    <property type="project" value="InterPro"/>
</dbReference>
<comment type="caution">
    <text evidence="10">The sequence shown here is derived from an EMBL/GenBank/DDBJ whole genome shotgun (WGS) entry which is preliminary data.</text>
</comment>
<keyword evidence="7" id="KW-0687">Ribonucleoprotein</keyword>
<evidence type="ECO:0000256" key="2">
    <source>
        <dbReference type="ARBA" id="ARBA00010741"/>
    </source>
</evidence>
<dbReference type="GO" id="GO:0003697">
    <property type="term" value="F:single-stranded DNA binding"/>
    <property type="evidence" value="ECO:0007669"/>
    <property type="project" value="InterPro"/>
</dbReference>
<protein>
    <recommendedName>
        <fullName evidence="8">Large ribosomal subunit protein mL67</fullName>
    </recommendedName>
</protein>
<keyword evidence="6" id="KW-0804">Transcription</keyword>